<evidence type="ECO:0008006" key="4">
    <source>
        <dbReference type="Google" id="ProtNLM"/>
    </source>
</evidence>
<proteinExistence type="predicted"/>
<keyword evidence="1" id="KW-0812">Transmembrane</keyword>
<dbReference type="Proteomes" id="UP000308038">
    <property type="component" value="Unassembled WGS sequence"/>
</dbReference>
<evidence type="ECO:0000313" key="2">
    <source>
        <dbReference type="EMBL" id="THG39173.1"/>
    </source>
</evidence>
<keyword evidence="1" id="KW-0472">Membrane</keyword>
<accession>A0ABY2QFH5</accession>
<evidence type="ECO:0000256" key="1">
    <source>
        <dbReference type="SAM" id="Phobius"/>
    </source>
</evidence>
<sequence length="89" mass="9001">MSTLALALVALALSAPAVLLLCRDDPKRRRAAGQGGGATRRARSLLVGWACAPALGCIALGNSAAFMLWLGGAALLGWLAAGSFARPAR</sequence>
<reference evidence="2 3" key="1">
    <citation type="submission" date="2019-04" db="EMBL/GenBank/DDBJ databases">
        <title>Microbes associate with the intestines of laboratory mice.</title>
        <authorList>
            <person name="Navarre W."/>
            <person name="Wong E."/>
            <person name="Huang K.C."/>
            <person name="Tropini C."/>
            <person name="Ng K."/>
            <person name="Yu B."/>
        </authorList>
    </citation>
    <scope>NUCLEOTIDE SEQUENCE [LARGE SCALE GENOMIC DNA]</scope>
    <source>
        <strain evidence="2 3">NM83_B4-11</strain>
    </source>
</reference>
<evidence type="ECO:0000313" key="3">
    <source>
        <dbReference type="Proteomes" id="UP000308038"/>
    </source>
</evidence>
<dbReference type="RefSeq" id="WP_046407484.1">
    <property type="nucleotide sequence ID" value="NZ_SSTI01000009.1"/>
</dbReference>
<gene>
    <name evidence="2" type="ORF">E5988_13105</name>
</gene>
<feature type="transmembrane region" description="Helical" evidence="1">
    <location>
        <begin position="46"/>
        <end position="79"/>
    </location>
</feature>
<keyword evidence="3" id="KW-1185">Reference proteome</keyword>
<organism evidence="2 3">
    <name type="scientific">Sphingomonas olei</name>
    <dbReference type="NCBI Taxonomy" id="1886787"/>
    <lineage>
        <taxon>Bacteria</taxon>
        <taxon>Pseudomonadati</taxon>
        <taxon>Pseudomonadota</taxon>
        <taxon>Alphaproteobacteria</taxon>
        <taxon>Sphingomonadales</taxon>
        <taxon>Sphingomonadaceae</taxon>
        <taxon>Sphingomonas</taxon>
    </lineage>
</organism>
<name>A0ABY2QFH5_9SPHN</name>
<comment type="caution">
    <text evidence="2">The sequence shown here is derived from an EMBL/GenBank/DDBJ whole genome shotgun (WGS) entry which is preliminary data.</text>
</comment>
<dbReference type="EMBL" id="SSTI01000009">
    <property type="protein sequence ID" value="THG39173.1"/>
    <property type="molecule type" value="Genomic_DNA"/>
</dbReference>
<protein>
    <recommendedName>
        <fullName evidence="4">DUF3325 domain-containing protein</fullName>
    </recommendedName>
</protein>
<keyword evidence="1" id="KW-1133">Transmembrane helix</keyword>